<sequence length="813" mass="90582">MGDTKARKEIEGTSQNTPITKETAAYLEQNLLRFREELDQVRSLASLSITLAAADVNNQIPAPPQKTPQPAQTQARNNAPLLIPEPQNTPNNQDTPIFVDTNLAAELKKLTSRVQGVEGLNYEDLCVQSDVELSEGYKPPKFEMFDGTGDLRVHLKMYCDKLVGVGRDEKIRMKLFIRSLKGDALSWYISQDAKKWTSWVNMASDFMDRFRSEAAKVRPALEEEQMNRFFVRAQDLQYYERLMLIEGQKFSDIIKLGERIEVGIKNSMVTNLEAPQATNKALQSGGTSKKKDVNSVMASQRNHSPMKYQPYPPTPLTYQPSLSYQAPPPTYQNPPPVYQSYPPPTYQPTSPRYSQPAPLYQAYNSQPPHYPSPPTCQNFLRPRPNFDRKPPRQYTAIAEPIDKLYKKLKAVGYVTPIPAITPENPSQWINPNKTNAYHSGMKGHTIDECRSLKGKIHTLIDNKVIIEKEPIPNVRNNPLPDHKGGGIHMIVVEDDWDPKGSIGLIADRDEPKKPAPSEGDVVNVSVPFEFEAPPAKVPKSIEVVFGTPKVPAPIEVTLLPPRVPIPISMSAITPFQSNAIPWDYTTEARRKGKTCIGEAIAAQGMTRIGRVYTPEHLAESSKQASGLPVEIGPDDFWRKIQAKEYSVVEQLNKTPAQISILALLQSFEAHKNGLMKILSEAYVPSNMTGGEMANMVGQVLESHKITFHEDELPPKGLIHNKALHITVHCEDHIITRILVDGGSSLSICPLITLRTLGKGLHEIKDGAINVKAFDGSQRSTLGEISLCLKMGPTWFDVDFQVIDVPASYNLLLG</sequence>
<feature type="compositionally biased region" description="Low complexity" evidence="1">
    <location>
        <begin position="316"/>
        <end position="325"/>
    </location>
</feature>
<feature type="compositionally biased region" description="Polar residues" evidence="1">
    <location>
        <begin position="277"/>
        <end position="287"/>
    </location>
</feature>
<dbReference type="Gene3D" id="2.40.70.10">
    <property type="entry name" value="Acid Proteases"/>
    <property type="match status" value="1"/>
</dbReference>
<name>A0A1S3YGK2_TOBAC</name>
<dbReference type="OMA" id="RTRFCAY"/>
<dbReference type="RefSeq" id="XP_016451163.1">
    <property type="nucleotide sequence ID" value="XM_016595677.1"/>
</dbReference>
<dbReference type="PANTHER" id="PTHR32108">
    <property type="entry name" value="DNA-DIRECTED RNA POLYMERASE SUBUNIT ALPHA"/>
    <property type="match status" value="1"/>
</dbReference>
<reference evidence="2" key="1">
    <citation type="submission" date="2025-08" db="UniProtKB">
        <authorList>
            <consortium name="RefSeq"/>
        </authorList>
    </citation>
    <scope>IDENTIFICATION</scope>
</reference>
<dbReference type="InterPro" id="IPR021109">
    <property type="entry name" value="Peptidase_aspartic_dom_sf"/>
</dbReference>
<proteinExistence type="predicted"/>
<gene>
    <name evidence="2" type="primary">LOC107775878</name>
</gene>
<dbReference type="CDD" id="cd00303">
    <property type="entry name" value="retropepsin_like"/>
    <property type="match status" value="1"/>
</dbReference>
<feature type="compositionally biased region" description="Pro residues" evidence="1">
    <location>
        <begin position="326"/>
        <end position="346"/>
    </location>
</feature>
<dbReference type="OrthoDB" id="1227400at2759"/>
<dbReference type="AlphaFoldDB" id="A0A1S3YGK2"/>
<feature type="region of interest" description="Disordered" evidence="1">
    <location>
        <begin position="277"/>
        <end position="357"/>
    </location>
</feature>
<evidence type="ECO:0008006" key="3">
    <source>
        <dbReference type="Google" id="ProtNLM"/>
    </source>
</evidence>
<protein>
    <recommendedName>
        <fullName evidence="3">Retrotransposon gag domain-containing protein</fullName>
    </recommendedName>
</protein>
<evidence type="ECO:0000256" key="1">
    <source>
        <dbReference type="SAM" id="MobiDB-lite"/>
    </source>
</evidence>
<dbReference type="PANTHER" id="PTHR32108:SF10">
    <property type="entry name" value="G-PATCH DOMAIN-CONTAINING PROTEIN"/>
    <property type="match status" value="1"/>
</dbReference>
<accession>A0A1S3YGK2</accession>
<dbReference type="PaxDb" id="4097-A0A1S3YGK2"/>
<evidence type="ECO:0000313" key="2">
    <source>
        <dbReference type="RefSeq" id="XP_016451163.1"/>
    </source>
</evidence>
<organism evidence="2">
    <name type="scientific">Nicotiana tabacum</name>
    <name type="common">Common tobacco</name>
    <dbReference type="NCBI Taxonomy" id="4097"/>
    <lineage>
        <taxon>Eukaryota</taxon>
        <taxon>Viridiplantae</taxon>
        <taxon>Streptophyta</taxon>
        <taxon>Embryophyta</taxon>
        <taxon>Tracheophyta</taxon>
        <taxon>Spermatophyta</taxon>
        <taxon>Magnoliopsida</taxon>
        <taxon>eudicotyledons</taxon>
        <taxon>Gunneridae</taxon>
        <taxon>Pentapetalae</taxon>
        <taxon>asterids</taxon>
        <taxon>lamiids</taxon>
        <taxon>Solanales</taxon>
        <taxon>Solanaceae</taxon>
        <taxon>Nicotianoideae</taxon>
        <taxon>Nicotianeae</taxon>
        <taxon>Nicotiana</taxon>
    </lineage>
</organism>
<dbReference type="KEGG" id="nta:107775878"/>